<proteinExistence type="predicted"/>
<feature type="compositionally biased region" description="Basic and acidic residues" evidence="1">
    <location>
        <begin position="51"/>
        <end position="64"/>
    </location>
</feature>
<evidence type="ECO:0000313" key="3">
    <source>
        <dbReference type="EMBL" id="RUS26787.1"/>
    </source>
</evidence>
<dbReference type="Proteomes" id="UP000274822">
    <property type="component" value="Unassembled WGS sequence"/>
</dbReference>
<comment type="caution">
    <text evidence="3">The sequence shown here is derived from an EMBL/GenBank/DDBJ whole genome shotgun (WGS) entry which is preliminary data.</text>
</comment>
<protein>
    <submittedName>
        <fullName evidence="3">Uncharacterized protein</fullName>
    </submittedName>
</protein>
<feature type="region of interest" description="Disordered" evidence="1">
    <location>
        <begin position="38"/>
        <end position="76"/>
    </location>
</feature>
<sequence length="457" mass="51709">MTNPIQQCSHGSYARFLVYLVFLFLAYQLIHTFFTSQSTTPQSEENPTVHPELHKANPLEEPSKPDPTPARFPLHISKVVPHPPTTKLSSQERTRLETFAARNARQAAELTLSAFNLTGIPGSVLATADQVRRFRFRLDCFTSTAETGGGARWVYDNTPRVLVRHLQEPIYSRCDKRHIEAHGDEDDGSGWNVRESVKYVWSAPSDCPLKPINRADWCQMLDGRHVLLAGDPLQFQLHEMWVDIFRDGPVVCFGELNCKDHTICNPPNHKDARVRYLRNDILSTVRRNPELADGHPDVRTVQLPWITHNMLAYYPIAILNRSPSPLSDTDFAAQLIDTVRAIRQDYPQTLLLYRNTPVGHPGCNAPDLVPLVHQPTESELQDLPYHWGEAKRQNAIAKEIIEAAGGVYIDVATMTNMRPDGHIGGQDCLRYCIPGPLDAWMLVLYNVFRMLNGLDEV</sequence>
<keyword evidence="2" id="KW-0812">Transmembrane</keyword>
<evidence type="ECO:0000313" key="4">
    <source>
        <dbReference type="Proteomes" id="UP000274822"/>
    </source>
</evidence>
<gene>
    <name evidence="3" type="ORF">BC938DRAFT_484116</name>
</gene>
<dbReference type="EMBL" id="RBNJ01009673">
    <property type="protein sequence ID" value="RUS26787.1"/>
    <property type="molecule type" value="Genomic_DNA"/>
</dbReference>
<keyword evidence="2" id="KW-1133">Transmembrane helix</keyword>
<reference evidence="3 4" key="1">
    <citation type="journal article" date="2018" name="New Phytol.">
        <title>Phylogenomics of Endogonaceae and evolution of mycorrhizas within Mucoromycota.</title>
        <authorList>
            <person name="Chang Y."/>
            <person name="Desiro A."/>
            <person name="Na H."/>
            <person name="Sandor L."/>
            <person name="Lipzen A."/>
            <person name="Clum A."/>
            <person name="Barry K."/>
            <person name="Grigoriev I.V."/>
            <person name="Martin F.M."/>
            <person name="Stajich J.E."/>
            <person name="Smith M.E."/>
            <person name="Bonito G."/>
            <person name="Spatafora J.W."/>
        </authorList>
    </citation>
    <scope>NUCLEOTIDE SEQUENCE [LARGE SCALE GENOMIC DNA]</scope>
    <source>
        <strain evidence="3 4">AD002</strain>
    </source>
</reference>
<feature type="transmembrane region" description="Helical" evidence="2">
    <location>
        <begin position="12"/>
        <end position="30"/>
    </location>
</feature>
<keyword evidence="2" id="KW-0472">Membrane</keyword>
<evidence type="ECO:0000256" key="1">
    <source>
        <dbReference type="SAM" id="MobiDB-lite"/>
    </source>
</evidence>
<accession>A0A433QAH2</accession>
<name>A0A433QAH2_9FUNG</name>
<keyword evidence="4" id="KW-1185">Reference proteome</keyword>
<organism evidence="3 4">
    <name type="scientific">Jimgerdemannia flammicorona</name>
    <dbReference type="NCBI Taxonomy" id="994334"/>
    <lineage>
        <taxon>Eukaryota</taxon>
        <taxon>Fungi</taxon>
        <taxon>Fungi incertae sedis</taxon>
        <taxon>Mucoromycota</taxon>
        <taxon>Mucoromycotina</taxon>
        <taxon>Endogonomycetes</taxon>
        <taxon>Endogonales</taxon>
        <taxon>Endogonaceae</taxon>
        <taxon>Jimgerdemannia</taxon>
    </lineage>
</organism>
<evidence type="ECO:0000256" key="2">
    <source>
        <dbReference type="SAM" id="Phobius"/>
    </source>
</evidence>
<dbReference type="AlphaFoldDB" id="A0A433QAH2"/>